<keyword evidence="2" id="KW-0808">Transferase</keyword>
<dbReference type="AlphaFoldDB" id="A0A562VBR5"/>
<dbReference type="OrthoDB" id="8701357at2"/>
<dbReference type="PANTHER" id="PTHR43190">
    <property type="entry name" value="N-ACETYL-D-GLUCOSAMINE KINASE"/>
    <property type="match status" value="1"/>
</dbReference>
<dbReference type="InterPro" id="IPR002731">
    <property type="entry name" value="ATPase_BadF"/>
</dbReference>
<reference evidence="2 3" key="1">
    <citation type="journal article" date="2013" name="Stand. Genomic Sci.">
        <title>Genomic Encyclopedia of Type Strains, Phase I: The one thousand microbial genomes (KMG-I) project.</title>
        <authorList>
            <person name="Kyrpides N.C."/>
            <person name="Woyke T."/>
            <person name="Eisen J.A."/>
            <person name="Garrity G."/>
            <person name="Lilburn T.G."/>
            <person name="Beck B.J."/>
            <person name="Whitman W.B."/>
            <person name="Hugenholtz P."/>
            <person name="Klenk H.P."/>
        </authorList>
    </citation>
    <scope>NUCLEOTIDE SEQUENCE [LARGE SCALE GENOMIC DNA]</scope>
    <source>
        <strain evidence="2 3">DSM 45044</strain>
    </source>
</reference>
<sequence length="325" mass="33242">MNTAGTDCVLGLDVGGTSTRVAAVDLSGRRLAVGTAGGGNPVSHGREAAVRNVADAVAQVLVSVAPERVGAVVMGIAGVTTLRDDAGDPLFDQVWRQAGLHCPVRLVADAVVAFTAGTPEPSGTVLIAGTGAIATAIDDRDLAGRRSDGYGWLLGDLGSGFWLGRQAVSATLRHLDGIGPGGRLVEAVVEAVVPGTAPTVNQVIQSVMSTEPVRLSRFAPLVTQAAEVGDPVAVDLVDRAVEHLVTSVDKVHTADGRPVVLAGSLAGGDTPVSRGVRERLTERFPDTPIRVAHDGAAGAAWLAAHRMLPGDTDRLAALHRELFGG</sequence>
<dbReference type="Pfam" id="PF01869">
    <property type="entry name" value="BcrAD_BadFG"/>
    <property type="match status" value="1"/>
</dbReference>
<dbReference type="EMBL" id="VLLL01000005">
    <property type="protein sequence ID" value="TWJ15319.1"/>
    <property type="molecule type" value="Genomic_DNA"/>
</dbReference>
<dbReference type="InterPro" id="IPR043129">
    <property type="entry name" value="ATPase_NBD"/>
</dbReference>
<name>A0A562VBR5_9ACTN</name>
<evidence type="ECO:0000313" key="3">
    <source>
        <dbReference type="Proteomes" id="UP000321617"/>
    </source>
</evidence>
<organism evidence="2 3">
    <name type="scientific">Stackebrandtia albiflava</name>
    <dbReference type="NCBI Taxonomy" id="406432"/>
    <lineage>
        <taxon>Bacteria</taxon>
        <taxon>Bacillati</taxon>
        <taxon>Actinomycetota</taxon>
        <taxon>Actinomycetes</taxon>
        <taxon>Glycomycetales</taxon>
        <taxon>Glycomycetaceae</taxon>
        <taxon>Stackebrandtia</taxon>
    </lineage>
</organism>
<keyword evidence="3" id="KW-1185">Reference proteome</keyword>
<comment type="caution">
    <text evidence="2">The sequence shown here is derived from an EMBL/GenBank/DDBJ whole genome shotgun (WGS) entry which is preliminary data.</text>
</comment>
<dbReference type="GO" id="GO:0016301">
    <property type="term" value="F:kinase activity"/>
    <property type="evidence" value="ECO:0007669"/>
    <property type="project" value="UniProtKB-KW"/>
</dbReference>
<evidence type="ECO:0000313" key="2">
    <source>
        <dbReference type="EMBL" id="TWJ15319.1"/>
    </source>
</evidence>
<dbReference type="PANTHER" id="PTHR43190:SF3">
    <property type="entry name" value="N-ACETYL-D-GLUCOSAMINE KINASE"/>
    <property type="match status" value="1"/>
</dbReference>
<proteinExistence type="predicted"/>
<dbReference type="SUPFAM" id="SSF53067">
    <property type="entry name" value="Actin-like ATPase domain"/>
    <property type="match status" value="2"/>
</dbReference>
<feature type="domain" description="ATPase BadF/BadG/BcrA/BcrD type" evidence="1">
    <location>
        <begin position="10"/>
        <end position="303"/>
    </location>
</feature>
<dbReference type="Gene3D" id="3.30.420.40">
    <property type="match status" value="2"/>
</dbReference>
<dbReference type="InterPro" id="IPR052519">
    <property type="entry name" value="Euk-type_GlcNAc_Kinase"/>
</dbReference>
<dbReference type="RefSeq" id="WP_147133804.1">
    <property type="nucleotide sequence ID" value="NZ_BAABIJ010000001.1"/>
</dbReference>
<accession>A0A562VBR5</accession>
<dbReference type="CDD" id="cd24007">
    <property type="entry name" value="ASKHA_NBD_eukNAGK-like"/>
    <property type="match status" value="1"/>
</dbReference>
<keyword evidence="2" id="KW-0418">Kinase</keyword>
<gene>
    <name evidence="2" type="ORF">LX16_1019</name>
</gene>
<protein>
    <submittedName>
        <fullName evidence="2">N-acetylglucosamine kinase-like BadF-type ATPase</fullName>
    </submittedName>
</protein>
<dbReference type="Proteomes" id="UP000321617">
    <property type="component" value="Unassembled WGS sequence"/>
</dbReference>
<evidence type="ECO:0000259" key="1">
    <source>
        <dbReference type="Pfam" id="PF01869"/>
    </source>
</evidence>